<dbReference type="EMBL" id="ML996081">
    <property type="protein sequence ID" value="KAF2157567.1"/>
    <property type="molecule type" value="Genomic_DNA"/>
</dbReference>
<proteinExistence type="inferred from homology"/>
<dbReference type="OrthoDB" id="5550464at2759"/>
<dbReference type="InterPro" id="IPR002669">
    <property type="entry name" value="UreD"/>
</dbReference>
<dbReference type="AlphaFoldDB" id="A0A9P4J917"/>
<evidence type="ECO:0000256" key="1">
    <source>
        <dbReference type="ARBA" id="ARBA00007177"/>
    </source>
</evidence>
<gene>
    <name evidence="4" type="ORF">K461DRAFT_289871</name>
</gene>
<evidence type="ECO:0000313" key="5">
    <source>
        <dbReference type="Proteomes" id="UP000799439"/>
    </source>
</evidence>
<keyword evidence="5" id="KW-1185">Reference proteome</keyword>
<dbReference type="HAMAP" id="MF_01384">
    <property type="entry name" value="UreD"/>
    <property type="match status" value="1"/>
</dbReference>
<protein>
    <submittedName>
        <fullName evidence="4">UreD-domain-containing protein</fullName>
    </submittedName>
</protein>
<accession>A0A9P4J917</accession>
<dbReference type="PANTHER" id="PTHR33643">
    <property type="entry name" value="UREASE ACCESSORY PROTEIN D"/>
    <property type="match status" value="1"/>
</dbReference>
<evidence type="ECO:0000313" key="4">
    <source>
        <dbReference type="EMBL" id="KAF2157567.1"/>
    </source>
</evidence>
<dbReference type="Pfam" id="PF01774">
    <property type="entry name" value="UreD"/>
    <property type="match status" value="1"/>
</dbReference>
<dbReference type="PANTHER" id="PTHR33643:SF1">
    <property type="entry name" value="UREASE ACCESSORY PROTEIN D"/>
    <property type="match status" value="1"/>
</dbReference>
<sequence>MTKTKSKNPFLQPPATPGNGTVHLTHIPPSTLALSTLTYHYPLKLIAPTPLQSSDSLPVQTLYLLSYGGGILASDTLSLSIHQSPLTRLLLLTQGSTKIFKSPSPERLSRQRLDVKLDPGAALCQLPDPVQPFADSAFAQRQTYRLPSPGGGGGSGEGKASLCVLDWVCQGRAARGERWDMRQYESRSDVLEGDGTAEKLLVRDSLALRRTESGRRVDELMQGLGVYGTLVLYGPLMEGLGEYFHAEFRAMPRIGSRKWDDGGEDEGEESEDEVRRAARLGEEGRDGLLWSVASLRGCTVVKFGARDVEGGKRWLRTMLEVEGSVVKYFGERALLCLK</sequence>
<reference evidence="4" key="1">
    <citation type="journal article" date="2020" name="Stud. Mycol.">
        <title>101 Dothideomycetes genomes: a test case for predicting lifestyles and emergence of pathogens.</title>
        <authorList>
            <person name="Haridas S."/>
            <person name="Albert R."/>
            <person name="Binder M."/>
            <person name="Bloem J."/>
            <person name="Labutti K."/>
            <person name="Salamov A."/>
            <person name="Andreopoulos B."/>
            <person name="Baker S."/>
            <person name="Barry K."/>
            <person name="Bills G."/>
            <person name="Bluhm B."/>
            <person name="Cannon C."/>
            <person name="Castanera R."/>
            <person name="Culley D."/>
            <person name="Daum C."/>
            <person name="Ezra D."/>
            <person name="Gonzalez J."/>
            <person name="Henrissat B."/>
            <person name="Kuo A."/>
            <person name="Liang C."/>
            <person name="Lipzen A."/>
            <person name="Lutzoni F."/>
            <person name="Magnuson J."/>
            <person name="Mondo S."/>
            <person name="Nolan M."/>
            <person name="Ohm R."/>
            <person name="Pangilinan J."/>
            <person name="Park H.-J."/>
            <person name="Ramirez L."/>
            <person name="Alfaro M."/>
            <person name="Sun H."/>
            <person name="Tritt A."/>
            <person name="Yoshinaga Y."/>
            <person name="Zwiers L.-H."/>
            <person name="Turgeon B."/>
            <person name="Goodwin S."/>
            <person name="Spatafora J."/>
            <person name="Crous P."/>
            <person name="Grigoriev I."/>
        </authorList>
    </citation>
    <scope>NUCLEOTIDE SEQUENCE</scope>
    <source>
        <strain evidence="4">CBS 260.36</strain>
    </source>
</reference>
<keyword evidence="2" id="KW-0143">Chaperone</keyword>
<name>A0A9P4J917_9PEZI</name>
<evidence type="ECO:0000256" key="3">
    <source>
        <dbReference type="SAM" id="MobiDB-lite"/>
    </source>
</evidence>
<dbReference type="GO" id="GO:0016151">
    <property type="term" value="F:nickel cation binding"/>
    <property type="evidence" value="ECO:0007669"/>
    <property type="project" value="InterPro"/>
</dbReference>
<comment type="caution">
    <text evidence="4">The sequence shown here is derived from an EMBL/GenBank/DDBJ whole genome shotgun (WGS) entry which is preliminary data.</text>
</comment>
<comment type="similarity">
    <text evidence="1">Belongs to the UreD family.</text>
</comment>
<feature type="region of interest" description="Disordered" evidence="3">
    <location>
        <begin position="1"/>
        <end position="20"/>
    </location>
</feature>
<evidence type="ECO:0000256" key="2">
    <source>
        <dbReference type="ARBA" id="ARBA00023186"/>
    </source>
</evidence>
<organism evidence="4 5">
    <name type="scientific">Myriangium duriaei CBS 260.36</name>
    <dbReference type="NCBI Taxonomy" id="1168546"/>
    <lineage>
        <taxon>Eukaryota</taxon>
        <taxon>Fungi</taxon>
        <taxon>Dikarya</taxon>
        <taxon>Ascomycota</taxon>
        <taxon>Pezizomycotina</taxon>
        <taxon>Dothideomycetes</taxon>
        <taxon>Dothideomycetidae</taxon>
        <taxon>Myriangiales</taxon>
        <taxon>Myriangiaceae</taxon>
        <taxon>Myriangium</taxon>
    </lineage>
</organism>
<dbReference type="Proteomes" id="UP000799439">
    <property type="component" value="Unassembled WGS sequence"/>
</dbReference>